<dbReference type="InterPro" id="IPR019734">
    <property type="entry name" value="TPR_rpt"/>
</dbReference>
<dbReference type="eggNOG" id="COG0457">
    <property type="taxonomic scope" value="Bacteria"/>
</dbReference>
<sequence>MASNSYPIKHIVTAALLAVASPLPLAAQESVDEMFALLQEADPEEAARIEERIAAAWSKSGSPAIDLLFERGSRALEAQDPVAAVEHFTAVIDFAPDFAEAYHGRATAYFLLDQTGPALDDLREVLVLNPRHFGAMRGLAIILEQIGDTETALEVYRRVLAIHPHLAHVAESVTRLEQELEGVPL</sequence>
<dbReference type="EMBL" id="AAOT01000016">
    <property type="protein sequence ID" value="EAR51204.1"/>
    <property type="molecule type" value="Genomic_DNA"/>
</dbReference>
<dbReference type="AlphaFoldDB" id="Q2CEQ4"/>
<dbReference type="STRING" id="314256.OG2516_15055"/>
<proteinExistence type="predicted"/>
<dbReference type="Gene3D" id="1.25.40.10">
    <property type="entry name" value="Tetratricopeptide repeat domain"/>
    <property type="match status" value="1"/>
</dbReference>
<comment type="caution">
    <text evidence="3">The sequence shown here is derived from an EMBL/GenBank/DDBJ whole genome shotgun (WGS) entry which is preliminary data.</text>
</comment>
<keyword evidence="1" id="KW-0802">TPR repeat</keyword>
<dbReference type="Proteomes" id="UP000003635">
    <property type="component" value="Unassembled WGS sequence"/>
</dbReference>
<organism evidence="3 4">
    <name type="scientific">Oceanicola granulosus (strain ATCC BAA-861 / DSM 15982 / KCTC 12143 / HTCC2516)</name>
    <dbReference type="NCBI Taxonomy" id="314256"/>
    <lineage>
        <taxon>Bacteria</taxon>
        <taxon>Pseudomonadati</taxon>
        <taxon>Pseudomonadota</taxon>
        <taxon>Alphaproteobacteria</taxon>
        <taxon>Rhodobacterales</taxon>
        <taxon>Roseobacteraceae</taxon>
        <taxon>Oceanicola</taxon>
    </lineage>
</organism>
<dbReference type="PANTHER" id="PTHR45153:SF1">
    <property type="entry name" value="TETRATRICOPEPTIDE REPEAT PROTEIN 16"/>
    <property type="match status" value="1"/>
</dbReference>
<dbReference type="HOGENOM" id="CLU_079829_3_0_5"/>
<name>Q2CEQ4_OCEGH</name>
<dbReference type="SUPFAM" id="SSF48452">
    <property type="entry name" value="TPR-like"/>
    <property type="match status" value="1"/>
</dbReference>
<reference evidence="3 4" key="1">
    <citation type="journal article" date="2010" name="J. Bacteriol.">
        <title>Genome sequences of Oceanicola granulosus HTCC2516(T) and Oceanicola batsensis HTCC2597(TDelta).</title>
        <authorList>
            <person name="Thrash J.C."/>
            <person name="Cho J.C."/>
            <person name="Vergin K.L."/>
            <person name="Giovannoni S.J."/>
        </authorList>
    </citation>
    <scope>NUCLEOTIDE SEQUENCE [LARGE SCALE GENOMIC DNA]</scope>
    <source>
        <strain evidence="4">ATCC BAA-861 / DSM 15982 / KCTC 12143 / HTCC2516</strain>
    </source>
</reference>
<feature type="repeat" description="TPR" evidence="1">
    <location>
        <begin position="133"/>
        <end position="166"/>
    </location>
</feature>
<keyword evidence="4" id="KW-1185">Reference proteome</keyword>
<evidence type="ECO:0000313" key="3">
    <source>
        <dbReference type="EMBL" id="EAR51204.1"/>
    </source>
</evidence>
<evidence type="ECO:0000256" key="2">
    <source>
        <dbReference type="SAM" id="SignalP"/>
    </source>
</evidence>
<dbReference type="OrthoDB" id="9815010at2"/>
<feature type="chain" id="PRO_5004207495" evidence="2">
    <location>
        <begin position="27"/>
        <end position="185"/>
    </location>
</feature>
<gene>
    <name evidence="3" type="ORF">OG2516_15055</name>
</gene>
<dbReference type="RefSeq" id="WP_007256526.1">
    <property type="nucleotide sequence ID" value="NZ_CH724108.1"/>
</dbReference>
<feature type="repeat" description="TPR" evidence="1">
    <location>
        <begin position="99"/>
        <end position="132"/>
    </location>
</feature>
<accession>Q2CEQ4</accession>
<keyword evidence="2" id="KW-0732">Signal</keyword>
<dbReference type="InterPro" id="IPR011990">
    <property type="entry name" value="TPR-like_helical_dom_sf"/>
</dbReference>
<protein>
    <submittedName>
        <fullName evidence="3">Uncharacterized protein</fullName>
    </submittedName>
</protein>
<dbReference type="PANTHER" id="PTHR45153">
    <property type="entry name" value="TETRATRICOPEPTIDE REPEAT PROTEIN 16"/>
    <property type="match status" value="1"/>
</dbReference>
<feature type="signal peptide" evidence="2">
    <location>
        <begin position="1"/>
        <end position="26"/>
    </location>
</feature>
<dbReference type="Pfam" id="PF13432">
    <property type="entry name" value="TPR_16"/>
    <property type="match status" value="1"/>
</dbReference>
<dbReference type="PROSITE" id="PS50005">
    <property type="entry name" value="TPR"/>
    <property type="match status" value="2"/>
</dbReference>
<evidence type="ECO:0000313" key="4">
    <source>
        <dbReference type="Proteomes" id="UP000003635"/>
    </source>
</evidence>
<dbReference type="SMART" id="SM00028">
    <property type="entry name" value="TPR"/>
    <property type="match status" value="3"/>
</dbReference>
<evidence type="ECO:0000256" key="1">
    <source>
        <dbReference type="PROSITE-ProRule" id="PRU00339"/>
    </source>
</evidence>